<reference evidence="3" key="1">
    <citation type="journal article" date="2019" name="Int. J. Syst. Evol. Microbiol.">
        <title>The Global Catalogue of Microorganisms (GCM) 10K type strain sequencing project: providing services to taxonomists for standard genome sequencing and annotation.</title>
        <authorList>
            <consortium name="The Broad Institute Genomics Platform"/>
            <consortium name="The Broad Institute Genome Sequencing Center for Infectious Disease"/>
            <person name="Wu L."/>
            <person name="Ma J."/>
        </authorList>
    </citation>
    <scope>NUCLEOTIDE SEQUENCE [LARGE SCALE GENOMIC DNA]</scope>
    <source>
        <strain evidence="3">JCM 6923</strain>
    </source>
</reference>
<evidence type="ECO:0000313" key="2">
    <source>
        <dbReference type="EMBL" id="GAA2488231.1"/>
    </source>
</evidence>
<evidence type="ECO:0000256" key="1">
    <source>
        <dbReference type="SAM" id="MobiDB-lite"/>
    </source>
</evidence>
<keyword evidence="3" id="KW-1185">Reference proteome</keyword>
<feature type="region of interest" description="Disordered" evidence="1">
    <location>
        <begin position="1"/>
        <end position="120"/>
    </location>
</feature>
<feature type="compositionally biased region" description="Low complexity" evidence="1">
    <location>
        <begin position="1"/>
        <end position="29"/>
    </location>
</feature>
<accession>A0ABP5YYY0</accession>
<proteinExistence type="predicted"/>
<gene>
    <name evidence="2" type="ORF">GCM10010422_37960</name>
</gene>
<evidence type="ECO:0000313" key="3">
    <source>
        <dbReference type="Proteomes" id="UP001501721"/>
    </source>
</evidence>
<dbReference type="Proteomes" id="UP001501721">
    <property type="component" value="Unassembled WGS sequence"/>
</dbReference>
<organism evidence="2 3">
    <name type="scientific">Streptomyces graminearus</name>
    <dbReference type="NCBI Taxonomy" id="284030"/>
    <lineage>
        <taxon>Bacteria</taxon>
        <taxon>Bacillati</taxon>
        <taxon>Actinomycetota</taxon>
        <taxon>Actinomycetes</taxon>
        <taxon>Kitasatosporales</taxon>
        <taxon>Streptomycetaceae</taxon>
        <taxon>Streptomyces</taxon>
    </lineage>
</organism>
<comment type="caution">
    <text evidence="2">The sequence shown here is derived from an EMBL/GenBank/DDBJ whole genome shotgun (WGS) entry which is preliminary data.</text>
</comment>
<dbReference type="EMBL" id="BAAATL010000016">
    <property type="protein sequence ID" value="GAA2488231.1"/>
    <property type="molecule type" value="Genomic_DNA"/>
</dbReference>
<protein>
    <submittedName>
        <fullName evidence="2">Uncharacterized protein</fullName>
    </submittedName>
</protein>
<feature type="compositionally biased region" description="Low complexity" evidence="1">
    <location>
        <begin position="38"/>
        <end position="50"/>
    </location>
</feature>
<name>A0ABP5YYY0_9ACTN</name>
<sequence length="120" mass="11726">MATGAPPAGAGGPSAEAEPAPAKAQAPPAKAEPPPPEATTETSPAEATATVPSGPVEAYAQASADAWPTGQPVSAQASASRANTLGAGARRVTWSPCTRRSWDARGGRNPDCGGIGPKEG</sequence>
<feature type="compositionally biased region" description="Polar residues" evidence="1">
    <location>
        <begin position="71"/>
        <end position="83"/>
    </location>
</feature>